<organism evidence="2 3">
    <name type="scientific">Zizania palustris</name>
    <name type="common">Northern wild rice</name>
    <dbReference type="NCBI Taxonomy" id="103762"/>
    <lineage>
        <taxon>Eukaryota</taxon>
        <taxon>Viridiplantae</taxon>
        <taxon>Streptophyta</taxon>
        <taxon>Embryophyta</taxon>
        <taxon>Tracheophyta</taxon>
        <taxon>Spermatophyta</taxon>
        <taxon>Magnoliopsida</taxon>
        <taxon>Liliopsida</taxon>
        <taxon>Poales</taxon>
        <taxon>Poaceae</taxon>
        <taxon>BOP clade</taxon>
        <taxon>Oryzoideae</taxon>
        <taxon>Oryzeae</taxon>
        <taxon>Zizaniinae</taxon>
        <taxon>Zizania</taxon>
    </lineage>
</organism>
<evidence type="ECO:0000313" key="3">
    <source>
        <dbReference type="Proteomes" id="UP000729402"/>
    </source>
</evidence>
<dbReference type="EMBL" id="JAAALK010000289">
    <property type="protein sequence ID" value="KAG8048485.1"/>
    <property type="molecule type" value="Genomic_DNA"/>
</dbReference>
<name>A0A8J5R153_ZIZPA</name>
<proteinExistence type="predicted"/>
<protein>
    <submittedName>
        <fullName evidence="2">Uncharacterized protein</fullName>
    </submittedName>
</protein>
<accession>A0A8J5R153</accession>
<sequence length="177" mass="17392">MVEPGVRAPAAVAYQPTMVAGQPTTAKLAPDLTVGAAAIGGGASGKEEEAPVAAAPSLDIMGGAWKEGLQWRPAPLRGEALAAVSGPPTAEPSGGAAGKRVEGAPAAASSPPMANSSRGTAGKREEEATGAMKVKTSLVAEPRPAAPMAWGADPAVAMPYLVAAVIDLATTMTCCPP</sequence>
<feature type="region of interest" description="Disordered" evidence="1">
    <location>
        <begin position="80"/>
        <end position="131"/>
    </location>
</feature>
<comment type="caution">
    <text evidence="2">The sequence shown here is derived from an EMBL/GenBank/DDBJ whole genome shotgun (WGS) entry which is preliminary data.</text>
</comment>
<reference evidence="2" key="1">
    <citation type="journal article" date="2021" name="bioRxiv">
        <title>Whole Genome Assembly and Annotation of Northern Wild Rice, Zizania palustris L., Supports a Whole Genome Duplication in the Zizania Genus.</title>
        <authorList>
            <person name="Haas M."/>
            <person name="Kono T."/>
            <person name="Macchietto M."/>
            <person name="Millas R."/>
            <person name="McGilp L."/>
            <person name="Shao M."/>
            <person name="Duquette J."/>
            <person name="Hirsch C.N."/>
            <person name="Kimball J."/>
        </authorList>
    </citation>
    <scope>NUCLEOTIDE SEQUENCE</scope>
    <source>
        <tissue evidence="2">Fresh leaf tissue</tissue>
    </source>
</reference>
<dbReference type="Proteomes" id="UP000729402">
    <property type="component" value="Unassembled WGS sequence"/>
</dbReference>
<keyword evidence="3" id="KW-1185">Reference proteome</keyword>
<evidence type="ECO:0000313" key="2">
    <source>
        <dbReference type="EMBL" id="KAG8048485.1"/>
    </source>
</evidence>
<gene>
    <name evidence="2" type="ORF">GUJ93_ZPchr0009g1802</name>
</gene>
<dbReference type="AlphaFoldDB" id="A0A8J5R153"/>
<reference evidence="2" key="2">
    <citation type="submission" date="2021-02" db="EMBL/GenBank/DDBJ databases">
        <authorList>
            <person name="Kimball J.A."/>
            <person name="Haas M.W."/>
            <person name="Macchietto M."/>
            <person name="Kono T."/>
            <person name="Duquette J."/>
            <person name="Shao M."/>
        </authorList>
    </citation>
    <scope>NUCLEOTIDE SEQUENCE</scope>
    <source>
        <tissue evidence="2">Fresh leaf tissue</tissue>
    </source>
</reference>
<evidence type="ECO:0000256" key="1">
    <source>
        <dbReference type="SAM" id="MobiDB-lite"/>
    </source>
</evidence>
<feature type="compositionally biased region" description="Low complexity" evidence="1">
    <location>
        <begin position="104"/>
        <end position="117"/>
    </location>
</feature>